<reference evidence="1 2" key="1">
    <citation type="journal article" date="2019" name="Commun. Biol.">
        <title>The bagworm genome reveals a unique fibroin gene that provides high tensile strength.</title>
        <authorList>
            <person name="Kono N."/>
            <person name="Nakamura H."/>
            <person name="Ohtoshi R."/>
            <person name="Tomita M."/>
            <person name="Numata K."/>
            <person name="Arakawa K."/>
        </authorList>
    </citation>
    <scope>NUCLEOTIDE SEQUENCE [LARGE SCALE GENOMIC DNA]</scope>
</reference>
<proteinExistence type="predicted"/>
<evidence type="ECO:0000313" key="2">
    <source>
        <dbReference type="Proteomes" id="UP000299102"/>
    </source>
</evidence>
<organism evidence="1 2">
    <name type="scientific">Eumeta variegata</name>
    <name type="common">Bagworm moth</name>
    <name type="synonym">Eumeta japonica</name>
    <dbReference type="NCBI Taxonomy" id="151549"/>
    <lineage>
        <taxon>Eukaryota</taxon>
        <taxon>Metazoa</taxon>
        <taxon>Ecdysozoa</taxon>
        <taxon>Arthropoda</taxon>
        <taxon>Hexapoda</taxon>
        <taxon>Insecta</taxon>
        <taxon>Pterygota</taxon>
        <taxon>Neoptera</taxon>
        <taxon>Endopterygota</taxon>
        <taxon>Lepidoptera</taxon>
        <taxon>Glossata</taxon>
        <taxon>Ditrysia</taxon>
        <taxon>Tineoidea</taxon>
        <taxon>Psychidae</taxon>
        <taxon>Oiketicinae</taxon>
        <taxon>Eumeta</taxon>
    </lineage>
</organism>
<dbReference type="Proteomes" id="UP000299102">
    <property type="component" value="Unassembled WGS sequence"/>
</dbReference>
<sequence>MKPSKLENYLRRCHPDKIDKDLKYFETLEEKYEKRPTVHGMFSSTSESNDDGLRASYNISLLIAKSGQPHTIGELLILRAVEGVLKTVLHKSSYSKEYL</sequence>
<dbReference type="PANTHER" id="PTHR45913:SF22">
    <property type="entry name" value="SCAN BOX DOMAIN-CONTAINING PROTEIN"/>
    <property type="match status" value="1"/>
</dbReference>
<comment type="caution">
    <text evidence="1">The sequence shown here is derived from an EMBL/GenBank/DDBJ whole genome shotgun (WGS) entry which is preliminary data.</text>
</comment>
<protein>
    <submittedName>
        <fullName evidence="1">Zinc finger BED domain-containing protein 5</fullName>
    </submittedName>
</protein>
<dbReference type="STRING" id="151549.A0A4C1VYN9"/>
<name>A0A4C1VYN9_EUMVA</name>
<dbReference type="EMBL" id="BGZK01000441">
    <property type="protein sequence ID" value="GBP43710.1"/>
    <property type="molecule type" value="Genomic_DNA"/>
</dbReference>
<dbReference type="AlphaFoldDB" id="A0A4C1VYN9"/>
<keyword evidence="2" id="KW-1185">Reference proteome</keyword>
<accession>A0A4C1VYN9</accession>
<dbReference type="PANTHER" id="PTHR45913">
    <property type="entry name" value="EPM2A-INTERACTING PROTEIN 1"/>
    <property type="match status" value="1"/>
</dbReference>
<evidence type="ECO:0000313" key="1">
    <source>
        <dbReference type="EMBL" id="GBP43710.1"/>
    </source>
</evidence>
<dbReference type="OrthoDB" id="1101576at2759"/>
<gene>
    <name evidence="1" type="primary">ZBED5</name>
    <name evidence="1" type="ORF">EVAR_29691_1</name>
</gene>